<dbReference type="AlphaFoldDB" id="A0A7Z7PRT5"/>
<proteinExistence type="predicted"/>
<sequence length="67" mass="7272">MLTTFLAIVGALFLLYLAIRYFPALIKLVIGIGVVLVVVFAFAGFVVVFLPILIIIAIVLLVVKLVK</sequence>
<name>A0A7Z7PRT5_9BACT</name>
<dbReference type="KEGG" id="minf:MESINF_1688"/>
<evidence type="ECO:0000313" key="2">
    <source>
        <dbReference type="EMBL" id="SSC13132.1"/>
    </source>
</evidence>
<feature type="transmembrane region" description="Helical" evidence="1">
    <location>
        <begin position="30"/>
        <end position="63"/>
    </location>
</feature>
<keyword evidence="3" id="KW-1185">Reference proteome</keyword>
<organism evidence="2 3">
    <name type="scientific">Mesotoga infera</name>
    <dbReference type="NCBI Taxonomy" id="1236046"/>
    <lineage>
        <taxon>Bacteria</taxon>
        <taxon>Thermotogati</taxon>
        <taxon>Thermotogota</taxon>
        <taxon>Thermotogae</taxon>
        <taxon>Kosmotogales</taxon>
        <taxon>Kosmotogaceae</taxon>
        <taxon>Mesotoga</taxon>
    </lineage>
</organism>
<dbReference type="EMBL" id="LS974202">
    <property type="protein sequence ID" value="SSC13132.1"/>
    <property type="molecule type" value="Genomic_DNA"/>
</dbReference>
<reference evidence="2 3" key="1">
    <citation type="submission" date="2017-01" db="EMBL/GenBank/DDBJ databases">
        <authorList>
            <person name="Erauso G."/>
        </authorList>
    </citation>
    <scope>NUCLEOTIDE SEQUENCE [LARGE SCALE GENOMIC DNA]</scope>
    <source>
        <strain evidence="2">MESINF1</strain>
    </source>
</reference>
<gene>
    <name evidence="2" type="ORF">MESINF_1688</name>
</gene>
<evidence type="ECO:0000313" key="3">
    <source>
        <dbReference type="Proteomes" id="UP000250796"/>
    </source>
</evidence>
<accession>A0A7Z7PRT5</accession>
<evidence type="ECO:0000256" key="1">
    <source>
        <dbReference type="SAM" id="Phobius"/>
    </source>
</evidence>
<dbReference type="RefSeq" id="WP_231936676.1">
    <property type="nucleotide sequence ID" value="NZ_LS974202.1"/>
</dbReference>
<keyword evidence="1" id="KW-1133">Transmembrane helix</keyword>
<dbReference type="Proteomes" id="UP000250796">
    <property type="component" value="Chromosome MESINF"/>
</dbReference>
<protein>
    <submittedName>
        <fullName evidence="2">Uncharacterized protein</fullName>
    </submittedName>
</protein>
<keyword evidence="1" id="KW-0812">Transmembrane</keyword>
<keyword evidence="1" id="KW-0472">Membrane</keyword>